<dbReference type="EMBL" id="BK015564">
    <property type="protein sequence ID" value="DAE13310.1"/>
    <property type="molecule type" value="Genomic_DNA"/>
</dbReference>
<protein>
    <submittedName>
        <fullName evidence="1">I-CREI, GROUP I MOBILE INTRON.0A</fullName>
    </submittedName>
</protein>
<reference evidence="1" key="1">
    <citation type="journal article" date="2021" name="Proc. Natl. Acad. Sci. U.S.A.">
        <title>A Catalog of Tens of Thousands of Viruses from Human Metagenomes Reveals Hidden Associations with Chronic Diseases.</title>
        <authorList>
            <person name="Tisza M.J."/>
            <person name="Buck C.B."/>
        </authorList>
    </citation>
    <scope>NUCLEOTIDE SEQUENCE</scope>
    <source>
        <strain evidence="1">CtLqe90</strain>
    </source>
</reference>
<sequence>MLLESDRPIYDVYQKATDNRKESFQKHLIFTSKYFCSRLEELGLPERKTYCLHFPDYIPEIYLRDYIRRVFDGDGSITINRDGKARGTSDIAGHPCFLKELKSVIENTLPINIIFYQINETCAHLKINRQEDIKLFMDWMYKESSLYLERKFQTYQEFLSLRDYSVETKG</sequence>
<name>A0A8S5Q1X9_9CAUD</name>
<accession>A0A8S5Q1X9</accession>
<proteinExistence type="predicted"/>
<evidence type="ECO:0000313" key="1">
    <source>
        <dbReference type="EMBL" id="DAE13310.1"/>
    </source>
</evidence>
<organism evidence="1">
    <name type="scientific">Siphoviridae sp. ctLqe90</name>
    <dbReference type="NCBI Taxonomy" id="2825456"/>
    <lineage>
        <taxon>Viruses</taxon>
        <taxon>Duplodnaviria</taxon>
        <taxon>Heunggongvirae</taxon>
        <taxon>Uroviricota</taxon>
        <taxon>Caudoviricetes</taxon>
    </lineage>
</organism>